<evidence type="ECO:0000259" key="1">
    <source>
        <dbReference type="Pfam" id="PF13843"/>
    </source>
</evidence>
<dbReference type="EMBL" id="CAKOGL010000007">
    <property type="protein sequence ID" value="CAH2088126.1"/>
    <property type="molecule type" value="Genomic_DNA"/>
</dbReference>
<dbReference type="GO" id="GO:0043565">
    <property type="term" value="F:sequence-specific DNA binding"/>
    <property type="evidence" value="ECO:0007669"/>
    <property type="project" value="TreeGrafter"/>
</dbReference>
<dbReference type="Proteomes" id="UP001153954">
    <property type="component" value="Unassembled WGS sequence"/>
</dbReference>
<keyword evidence="3" id="KW-1185">Reference proteome</keyword>
<accession>A0AAU9TLW8</accession>
<feature type="domain" description="PiggyBac transposable element-derived protein" evidence="1">
    <location>
        <begin position="3"/>
        <end position="176"/>
    </location>
</feature>
<evidence type="ECO:0000313" key="3">
    <source>
        <dbReference type="Proteomes" id="UP001153954"/>
    </source>
</evidence>
<dbReference type="PANTHER" id="PTHR47055:SF3">
    <property type="entry name" value="PHORBOL-ESTER_DAG-TYPE DOMAIN-CONTAINING PROTEIN"/>
    <property type="match status" value="1"/>
</dbReference>
<reference evidence="2" key="1">
    <citation type="submission" date="2022-03" db="EMBL/GenBank/DDBJ databases">
        <authorList>
            <person name="Tunstrom K."/>
        </authorList>
    </citation>
    <scope>NUCLEOTIDE SEQUENCE</scope>
</reference>
<comment type="caution">
    <text evidence="2">The sequence shown here is derived from an EMBL/GenBank/DDBJ whole genome shotgun (WGS) entry which is preliminary data.</text>
</comment>
<dbReference type="Pfam" id="PF13843">
    <property type="entry name" value="DDE_Tnp_1_7"/>
    <property type="match status" value="1"/>
</dbReference>
<protein>
    <recommendedName>
        <fullName evidence="1">PiggyBac transposable element-derived protein domain-containing protein</fullName>
    </recommendedName>
</protein>
<evidence type="ECO:0000313" key="2">
    <source>
        <dbReference type="EMBL" id="CAH2088126.1"/>
    </source>
</evidence>
<dbReference type="InterPro" id="IPR029526">
    <property type="entry name" value="PGBD"/>
</dbReference>
<dbReference type="PANTHER" id="PTHR47055">
    <property type="entry name" value="DDE_TNP_1_7 DOMAIN-CONTAINING PROTEIN"/>
    <property type="match status" value="1"/>
</dbReference>
<dbReference type="AlphaFoldDB" id="A0AAU9TLW8"/>
<name>A0AAU9TLW8_EUPED</name>
<sequence>MDEHYSVDESMIPYYGKHYAKQFIRGKPIRFGYKNWALCTSPGYMVAFSVYTGKSSEKKDFGLGGDVILNLIEQRKLPAKSGIKVYFDNFFTSLPLMRHLGELRYYATGTIRANRVENCPLKDINQFKREERGSSDYRVSDDVFVCRWNDNNVVTVATNFENWALTSATRWSHEKKQKFRSRNRQ</sequence>
<organism evidence="2 3">
    <name type="scientific">Euphydryas editha</name>
    <name type="common">Edith's checkerspot</name>
    <dbReference type="NCBI Taxonomy" id="104508"/>
    <lineage>
        <taxon>Eukaryota</taxon>
        <taxon>Metazoa</taxon>
        <taxon>Ecdysozoa</taxon>
        <taxon>Arthropoda</taxon>
        <taxon>Hexapoda</taxon>
        <taxon>Insecta</taxon>
        <taxon>Pterygota</taxon>
        <taxon>Neoptera</taxon>
        <taxon>Endopterygota</taxon>
        <taxon>Lepidoptera</taxon>
        <taxon>Glossata</taxon>
        <taxon>Ditrysia</taxon>
        <taxon>Papilionoidea</taxon>
        <taxon>Nymphalidae</taxon>
        <taxon>Nymphalinae</taxon>
        <taxon>Euphydryas</taxon>
    </lineage>
</organism>
<gene>
    <name evidence="2" type="ORF">EEDITHA_LOCUS4315</name>
</gene>
<dbReference type="InterPro" id="IPR052638">
    <property type="entry name" value="PiggyBac_TE-derived"/>
</dbReference>
<proteinExistence type="predicted"/>